<name>G0EP57_BRAIP</name>
<evidence type="ECO:0000313" key="2">
    <source>
        <dbReference type="Proteomes" id="UP000008522"/>
    </source>
</evidence>
<dbReference type="GeneID" id="44969848"/>
<accession>G0EP57</accession>
<dbReference type="Proteomes" id="UP000008522">
    <property type="component" value="Chromosome"/>
</dbReference>
<reference evidence="1 2" key="1">
    <citation type="journal article" date="2011" name="BMC Genomics">
        <title>Complete genome sequence of Brachyspira intermedia reveals unique genomic features in Brachyspira species and phage-mediated horizontal gene transfer.</title>
        <authorList>
            <person name="Hafstrom T."/>
            <person name="Jansson D.S."/>
            <person name="Segerman B."/>
        </authorList>
    </citation>
    <scope>NUCLEOTIDE SEQUENCE [LARGE SCALE GENOMIC DNA]</scope>
    <source>
        <strain evidence="2">ATCC 51140 / PWS/A</strain>
    </source>
</reference>
<dbReference type="HOGENOM" id="CLU_046820_0_0_12"/>
<protein>
    <submittedName>
        <fullName evidence="1">Uncharacterized protein</fullName>
    </submittedName>
</protein>
<evidence type="ECO:0000313" key="1">
    <source>
        <dbReference type="EMBL" id="AEM21927.1"/>
    </source>
</evidence>
<organism evidence="1 2">
    <name type="scientific">Brachyspira intermedia (strain ATCC 51140 / PWS/A)</name>
    <name type="common">Serpulina intermedia</name>
    <dbReference type="NCBI Taxonomy" id="1045858"/>
    <lineage>
        <taxon>Bacteria</taxon>
        <taxon>Pseudomonadati</taxon>
        <taxon>Spirochaetota</taxon>
        <taxon>Spirochaetia</taxon>
        <taxon>Brachyspirales</taxon>
        <taxon>Brachyspiraceae</taxon>
        <taxon>Brachyspira</taxon>
    </lineage>
</organism>
<sequence length="472" mass="55864">MEINLDNYVTIPLEKIKDYKEVILKDKIEIISKNENGVVNVIPYNKIDYLFNNNLKENPLFAGAQYYIYKSYLDMIEFFVSPNELNSKDYFYSIFTNCKDPIENTQKYQEAILENILSINEYKRVENIKNLIIELEIEENRDKFTCKAASLLGEILVRLGLMIRINVIGNISENNENYKNIYESTKYNTNYEELMKSISESTFVLLNKNYEKTDMFNDVIGFTGCNIIDHSNRLFINTIEFMIFYNKNISMGMLSKIRAKWKNDYMPYYIKVSKKNKFIKDISKLDNIFKLGIRQFDYSEIVNMSIAALLHDITLTEIINYLPTENININNELYAHAIKSYNYIKYSISNNQDINLAVGVHHEYYGYGHGLAMTICEAMKAKRPNFEYPYLISFDSKDIFNFTSFIFYPVKIIEILDLYDFLKYKHDICISEINTDSEIIDYMYDNFLKDEVKIDYIIFSIFKNYLSEMKNF</sequence>
<dbReference type="OrthoDB" id="305321at2"/>
<dbReference type="eggNOG" id="COG2206">
    <property type="taxonomic scope" value="Bacteria"/>
</dbReference>
<dbReference type="EMBL" id="CP002874">
    <property type="protein sequence ID" value="AEM21927.1"/>
    <property type="molecule type" value="Genomic_DNA"/>
</dbReference>
<gene>
    <name evidence="1" type="ordered locus">Bint_1308</name>
</gene>
<dbReference type="RefSeq" id="WP_014487757.1">
    <property type="nucleotide sequence ID" value="NC_017243.1"/>
</dbReference>
<dbReference type="PATRIC" id="fig|1045858.4.peg.1307"/>
<proteinExistence type="predicted"/>
<keyword evidence="2" id="KW-1185">Reference proteome</keyword>
<dbReference type="Gene3D" id="1.10.3210.10">
    <property type="entry name" value="Hypothetical protein af1432"/>
    <property type="match status" value="1"/>
</dbReference>
<dbReference type="AlphaFoldDB" id="G0EP57"/>
<dbReference type="KEGG" id="bip:Bint_1308"/>